<sequence length="37" mass="4159">MKLNISFVCGTNVSNCAKSRSNHSFIACQRQSKARRD</sequence>
<dbReference type="EMBL" id="JBFCZG010000001">
    <property type="protein sequence ID" value="KAL3426970.1"/>
    <property type="molecule type" value="Genomic_DNA"/>
</dbReference>
<name>A0ABR4PUC8_9HELO</name>
<protein>
    <submittedName>
        <fullName evidence="1">Uncharacterized protein</fullName>
    </submittedName>
</protein>
<evidence type="ECO:0000313" key="2">
    <source>
        <dbReference type="Proteomes" id="UP001629113"/>
    </source>
</evidence>
<accession>A0ABR4PUC8</accession>
<dbReference type="Proteomes" id="UP001629113">
    <property type="component" value="Unassembled WGS sequence"/>
</dbReference>
<proteinExistence type="predicted"/>
<organism evidence="1 2">
    <name type="scientific">Phlyctema vagabunda</name>
    <dbReference type="NCBI Taxonomy" id="108571"/>
    <lineage>
        <taxon>Eukaryota</taxon>
        <taxon>Fungi</taxon>
        <taxon>Dikarya</taxon>
        <taxon>Ascomycota</taxon>
        <taxon>Pezizomycotina</taxon>
        <taxon>Leotiomycetes</taxon>
        <taxon>Helotiales</taxon>
        <taxon>Dermateaceae</taxon>
        <taxon>Phlyctema</taxon>
    </lineage>
</organism>
<keyword evidence="2" id="KW-1185">Reference proteome</keyword>
<gene>
    <name evidence="1" type="ORF">PVAG01_00479</name>
</gene>
<evidence type="ECO:0000313" key="1">
    <source>
        <dbReference type="EMBL" id="KAL3426970.1"/>
    </source>
</evidence>
<comment type="caution">
    <text evidence="1">The sequence shown here is derived from an EMBL/GenBank/DDBJ whole genome shotgun (WGS) entry which is preliminary data.</text>
</comment>
<reference evidence="1 2" key="1">
    <citation type="submission" date="2024-06" db="EMBL/GenBank/DDBJ databases">
        <title>Complete genome of Phlyctema vagabunda strain 19-DSS-EL-015.</title>
        <authorList>
            <person name="Fiorenzani C."/>
        </authorList>
    </citation>
    <scope>NUCLEOTIDE SEQUENCE [LARGE SCALE GENOMIC DNA]</scope>
    <source>
        <strain evidence="1 2">19-DSS-EL-015</strain>
    </source>
</reference>